<proteinExistence type="predicted"/>
<protein>
    <submittedName>
        <fullName evidence="2">Type IV pilus biogenesis protein PilP</fullName>
    </submittedName>
</protein>
<sequence>MRKNNQWSALLLLFVFSVHAQANEPEPKTEEVLLATTETQVTVGRLETVQAYNMLLAVQVESAKLKRMLRESQQLPVQPLAAVSSSSVGVPFPLPVSSTAGQVVQPSRSTESDKPATLALLETYGNGKAMFARLRLANGGVIEVTRGDRLPGTNATISAISDATVKLSDGTSLSF</sequence>
<keyword evidence="1" id="KW-0732">Signal</keyword>
<feature type="chain" id="PRO_5042189817" evidence="1">
    <location>
        <begin position="23"/>
        <end position="175"/>
    </location>
</feature>
<dbReference type="NCBIfam" id="TIGR03021">
    <property type="entry name" value="pilP_fam"/>
    <property type="match status" value="1"/>
</dbReference>
<dbReference type="Proteomes" id="UP001059272">
    <property type="component" value="Chromosome"/>
</dbReference>
<feature type="signal peptide" evidence="1">
    <location>
        <begin position="1"/>
        <end position="22"/>
    </location>
</feature>
<evidence type="ECO:0000256" key="1">
    <source>
        <dbReference type="SAM" id="SignalP"/>
    </source>
</evidence>
<reference evidence="2" key="1">
    <citation type="submission" date="2021-12" db="EMBL/GenBank/DDBJ databases">
        <title>Genome sequence of novel Pectobacterium sp. causing blackleg.</title>
        <authorList>
            <person name="Wang J."/>
        </authorList>
    </citation>
    <scope>NUCLEOTIDE SEQUENCE</scope>
    <source>
        <strain evidence="2">BY21311</strain>
    </source>
</reference>
<dbReference type="EMBL" id="CP090065">
    <property type="protein sequence ID" value="UVO09270.1"/>
    <property type="molecule type" value="Genomic_DNA"/>
</dbReference>
<dbReference type="AlphaFoldDB" id="A0AAE9NQG8"/>
<dbReference type="InterPro" id="IPR022753">
    <property type="entry name" value="T4SS_pilus_biogen_PilP"/>
</dbReference>
<gene>
    <name evidence="2" type="primary">pilP</name>
    <name evidence="2" type="ORF">LW347_04650</name>
</gene>
<evidence type="ECO:0000313" key="2">
    <source>
        <dbReference type="EMBL" id="UVO09270.1"/>
    </source>
</evidence>
<dbReference type="RefSeq" id="WP_258884354.1">
    <property type="nucleotide sequence ID" value="NZ_CP090065.1"/>
</dbReference>
<name>A0AAE9NQG8_9GAMM</name>
<accession>A0AAE9NQG8</accession>
<evidence type="ECO:0000313" key="3">
    <source>
        <dbReference type="Proteomes" id="UP001059272"/>
    </source>
</evidence>
<dbReference type="KEGG" id="ppoo:LW347_04650"/>
<organism evidence="2 3">
    <name type="scientific">Pectobacterium polonicum</name>
    <dbReference type="NCBI Taxonomy" id="2485124"/>
    <lineage>
        <taxon>Bacteria</taxon>
        <taxon>Pseudomonadati</taxon>
        <taxon>Pseudomonadota</taxon>
        <taxon>Gammaproteobacteria</taxon>
        <taxon>Enterobacterales</taxon>
        <taxon>Pectobacteriaceae</taxon>
        <taxon>Pectobacterium</taxon>
    </lineage>
</organism>